<feature type="chain" id="PRO_5035738867" description="MOB kinase activator-like 2" evidence="3">
    <location>
        <begin position="21"/>
        <end position="354"/>
    </location>
</feature>
<feature type="binding site" evidence="1">
    <location>
        <position position="98"/>
    </location>
    <ligand>
        <name>Zn(2+)</name>
        <dbReference type="ChEBI" id="CHEBI:29105"/>
    </ligand>
</feature>
<keyword evidence="3" id="KW-0732">Signal</keyword>
<dbReference type="PANTHER" id="PTHR22599">
    <property type="entry name" value="MPS ONE BINDER KINASE ACTIVATOR-LIKE MOB"/>
    <property type="match status" value="1"/>
</dbReference>
<dbReference type="Pfam" id="PF03637">
    <property type="entry name" value="Mob1_phocein"/>
    <property type="match status" value="1"/>
</dbReference>
<proteinExistence type="predicted"/>
<dbReference type="Gene3D" id="1.20.140.30">
    <property type="entry name" value="MOB kinase activator"/>
    <property type="match status" value="1"/>
</dbReference>
<feature type="binding site" evidence="1">
    <location>
        <position position="173"/>
    </location>
    <ligand>
        <name>Zn(2+)</name>
        <dbReference type="ChEBI" id="CHEBI:29105"/>
    </ligand>
</feature>
<feature type="region of interest" description="Disordered" evidence="2">
    <location>
        <begin position="239"/>
        <end position="271"/>
    </location>
</feature>
<name>A0A8S3ZY25_9EUPU</name>
<evidence type="ECO:0008006" key="6">
    <source>
        <dbReference type="Google" id="ProtNLM"/>
    </source>
</evidence>
<keyword evidence="5" id="KW-1185">Reference proteome</keyword>
<gene>
    <name evidence="4" type="ORF">CUNI_LOCUS19322</name>
</gene>
<dbReference type="Proteomes" id="UP000678393">
    <property type="component" value="Unassembled WGS sequence"/>
</dbReference>
<dbReference type="SMART" id="SM01388">
    <property type="entry name" value="Mob1_phocein"/>
    <property type="match status" value="1"/>
</dbReference>
<evidence type="ECO:0000256" key="3">
    <source>
        <dbReference type="SAM" id="SignalP"/>
    </source>
</evidence>
<organism evidence="4 5">
    <name type="scientific">Candidula unifasciata</name>
    <dbReference type="NCBI Taxonomy" id="100452"/>
    <lineage>
        <taxon>Eukaryota</taxon>
        <taxon>Metazoa</taxon>
        <taxon>Spiralia</taxon>
        <taxon>Lophotrochozoa</taxon>
        <taxon>Mollusca</taxon>
        <taxon>Gastropoda</taxon>
        <taxon>Heterobranchia</taxon>
        <taxon>Euthyneura</taxon>
        <taxon>Panpulmonata</taxon>
        <taxon>Eupulmonata</taxon>
        <taxon>Stylommatophora</taxon>
        <taxon>Helicina</taxon>
        <taxon>Helicoidea</taxon>
        <taxon>Geomitridae</taxon>
        <taxon>Candidula</taxon>
    </lineage>
</organism>
<dbReference type="AlphaFoldDB" id="A0A8S3ZY25"/>
<sequence length="354" mass="40144">MFVSFLFVRVIICTVFCVCGLKGRRKDKDSPTPTEEQKEYLEDPNIKNRISDADFFRLVTLPPMLDLNEWLATHTMSFFNHVNLIYGAVSEYCTAETCSSMTAPDNVQYFWVDDKGKKTKQTAPQYIDYVMTHIQKVINDESIFPTKYGNPFPPDLEATVKRIYKYLFHVLAHLYHAHYKLLRQLDLHAHLNTLFTHFMVFTSKFDLVQDKESDNLLLLFSLLLKNLADPSQNPKLREGLGLGDAVLGPPHDKSTDISKTVEDSDKSTAEVTTTETIQECNNDGRNLPACDKDSGCHIDNGTSQHNELNRMSLSLSLSSHLSSHEGKELEGDMIESDPSRSPSEWLSNLQLSAT</sequence>
<evidence type="ECO:0000256" key="1">
    <source>
        <dbReference type="PIRSR" id="PIRSR605301-1"/>
    </source>
</evidence>
<evidence type="ECO:0000313" key="4">
    <source>
        <dbReference type="EMBL" id="CAG5133764.1"/>
    </source>
</evidence>
<evidence type="ECO:0000256" key="2">
    <source>
        <dbReference type="SAM" id="MobiDB-lite"/>
    </source>
</evidence>
<feature type="binding site" evidence="1">
    <location>
        <position position="178"/>
    </location>
    <ligand>
        <name>Zn(2+)</name>
        <dbReference type="ChEBI" id="CHEBI:29105"/>
    </ligand>
</feature>
<comment type="caution">
    <text evidence="4">The sequence shown here is derived from an EMBL/GenBank/DDBJ whole genome shotgun (WGS) entry which is preliminary data.</text>
</comment>
<dbReference type="EMBL" id="CAJHNH020006457">
    <property type="protein sequence ID" value="CAG5133764.1"/>
    <property type="molecule type" value="Genomic_DNA"/>
</dbReference>
<keyword evidence="1" id="KW-0479">Metal-binding</keyword>
<protein>
    <recommendedName>
        <fullName evidence="6">MOB kinase activator-like 2</fullName>
    </recommendedName>
</protein>
<dbReference type="InterPro" id="IPR036703">
    <property type="entry name" value="MOB_kinase_act_sf"/>
</dbReference>
<feature type="compositionally biased region" description="Polar residues" evidence="2">
    <location>
        <begin position="339"/>
        <end position="354"/>
    </location>
</feature>
<reference evidence="4" key="1">
    <citation type="submission" date="2021-04" db="EMBL/GenBank/DDBJ databases">
        <authorList>
            <consortium name="Molecular Ecology Group"/>
        </authorList>
    </citation>
    <scope>NUCLEOTIDE SEQUENCE</scope>
</reference>
<dbReference type="InterPro" id="IPR005301">
    <property type="entry name" value="MOB_kinase_act_fam"/>
</dbReference>
<evidence type="ECO:0000313" key="5">
    <source>
        <dbReference type="Proteomes" id="UP000678393"/>
    </source>
</evidence>
<feature type="binding site" evidence="1">
    <location>
        <position position="93"/>
    </location>
    <ligand>
        <name>Zn(2+)</name>
        <dbReference type="ChEBI" id="CHEBI:29105"/>
    </ligand>
</feature>
<dbReference type="OrthoDB" id="8170117at2759"/>
<dbReference type="SUPFAM" id="SSF101152">
    <property type="entry name" value="Mob1/phocein"/>
    <property type="match status" value="1"/>
</dbReference>
<accession>A0A8S3ZY25</accession>
<feature type="compositionally biased region" description="Basic and acidic residues" evidence="2">
    <location>
        <begin position="250"/>
        <end position="268"/>
    </location>
</feature>
<feature type="signal peptide" evidence="3">
    <location>
        <begin position="1"/>
        <end position="20"/>
    </location>
</feature>
<keyword evidence="1" id="KW-0862">Zinc</keyword>
<feature type="region of interest" description="Disordered" evidence="2">
    <location>
        <begin position="317"/>
        <end position="354"/>
    </location>
</feature>